<comment type="caution">
    <text evidence="1">The sequence shown here is derived from an EMBL/GenBank/DDBJ whole genome shotgun (WGS) entry which is preliminary data.</text>
</comment>
<dbReference type="GO" id="GO:0043683">
    <property type="term" value="P:type IV pilus assembly"/>
    <property type="evidence" value="ECO:0007669"/>
    <property type="project" value="InterPro"/>
</dbReference>
<reference evidence="1 2" key="1">
    <citation type="journal article" date="2016" name="Nat. Commun.">
        <title>Thousands of microbial genomes shed light on interconnected biogeochemical processes in an aquifer system.</title>
        <authorList>
            <person name="Anantharaman K."/>
            <person name="Brown C.T."/>
            <person name="Hug L.A."/>
            <person name="Sharon I."/>
            <person name="Castelle C.J."/>
            <person name="Probst A.J."/>
            <person name="Thomas B.C."/>
            <person name="Singh A."/>
            <person name="Wilkins M.J."/>
            <person name="Karaoz U."/>
            <person name="Brodie E.L."/>
            <person name="Williams K.H."/>
            <person name="Hubbard S.S."/>
            <person name="Banfield J.F."/>
        </authorList>
    </citation>
    <scope>NUCLEOTIDE SEQUENCE [LARGE SCALE GENOMIC DNA]</scope>
</reference>
<dbReference type="InterPro" id="IPR007445">
    <property type="entry name" value="PilO"/>
</dbReference>
<evidence type="ECO:0000313" key="2">
    <source>
        <dbReference type="Proteomes" id="UP000178510"/>
    </source>
</evidence>
<evidence type="ECO:0008006" key="3">
    <source>
        <dbReference type="Google" id="ProtNLM"/>
    </source>
</evidence>
<dbReference type="GO" id="GO:0043107">
    <property type="term" value="P:type IV pilus-dependent motility"/>
    <property type="evidence" value="ECO:0007669"/>
    <property type="project" value="InterPro"/>
</dbReference>
<dbReference type="Gene3D" id="3.30.70.60">
    <property type="match status" value="1"/>
</dbReference>
<dbReference type="Proteomes" id="UP000178510">
    <property type="component" value="Unassembled WGS sequence"/>
</dbReference>
<evidence type="ECO:0000313" key="1">
    <source>
        <dbReference type="EMBL" id="OHA03729.1"/>
    </source>
</evidence>
<sequence length="207" mass="21804">MTRLITAATFLLAALGIGFFYGMPEWERFKTLNAEIVQLEAASTELDALVANRDNLLNLINGITKEDLDRVDQILPQGARASDFLVAVEALTGASGMGLGRIDLVSPPKAPAVAAGNPAADLPQSSLGGAEGGAAILAAAREGSGEIPGVRALPFTVEVSGSYENFKKFLAALEKNLRLIDIEQVNFAATGEGGAIDFTLRAKTYYY</sequence>
<organism evidence="1 2">
    <name type="scientific">Candidatus Sungbacteria bacterium RIFCSPHIGHO2_02_FULL_52_23</name>
    <dbReference type="NCBI Taxonomy" id="1802274"/>
    <lineage>
        <taxon>Bacteria</taxon>
        <taxon>Candidatus Sungiibacteriota</taxon>
    </lineage>
</organism>
<dbReference type="Pfam" id="PF04350">
    <property type="entry name" value="PilO"/>
    <property type="match status" value="1"/>
</dbReference>
<dbReference type="EMBL" id="MHQM01000021">
    <property type="protein sequence ID" value="OHA03729.1"/>
    <property type="molecule type" value="Genomic_DNA"/>
</dbReference>
<dbReference type="STRING" id="1802274.A3J58_00165"/>
<dbReference type="AlphaFoldDB" id="A0A1G2KZ68"/>
<dbReference type="InterPro" id="IPR014717">
    <property type="entry name" value="Transl_elong_EF1B/ribsomal_bS6"/>
</dbReference>
<accession>A0A1G2KZ68</accession>
<protein>
    <recommendedName>
        <fullName evidence="3">Pilus assembly protein PilO</fullName>
    </recommendedName>
</protein>
<gene>
    <name evidence="1" type="ORF">A3J58_00165</name>
</gene>
<proteinExistence type="predicted"/>
<name>A0A1G2KZ68_9BACT</name>